<sequence>MMYCHMVASPSQAELERRRDAGRYSRANNSRANNGSHRHWNSMVSSAPRLRSCIVVLLFSPQIMTFMYKGSDERSSLSERGSHQYTPEELDTISHELADFPPGLSCPEIGPRHLQHRFLP</sequence>
<evidence type="ECO:0000313" key="2">
    <source>
        <dbReference type="Proteomes" id="UP001497680"/>
    </source>
</evidence>
<evidence type="ECO:0000313" key="1">
    <source>
        <dbReference type="EMBL" id="KAI6081297.1"/>
    </source>
</evidence>
<name>A0ACC0CLU0_9PEZI</name>
<accession>A0ACC0CLU0</accession>
<protein>
    <submittedName>
        <fullName evidence="1">Uncharacterized protein</fullName>
    </submittedName>
</protein>
<gene>
    <name evidence="1" type="ORF">F4821DRAFT_265040</name>
</gene>
<keyword evidence="2" id="KW-1185">Reference proteome</keyword>
<dbReference type="EMBL" id="MU394400">
    <property type="protein sequence ID" value="KAI6081297.1"/>
    <property type="molecule type" value="Genomic_DNA"/>
</dbReference>
<dbReference type="Proteomes" id="UP001497680">
    <property type="component" value="Unassembled WGS sequence"/>
</dbReference>
<organism evidence="1 2">
    <name type="scientific">Hypoxylon rubiginosum</name>
    <dbReference type="NCBI Taxonomy" id="110542"/>
    <lineage>
        <taxon>Eukaryota</taxon>
        <taxon>Fungi</taxon>
        <taxon>Dikarya</taxon>
        <taxon>Ascomycota</taxon>
        <taxon>Pezizomycotina</taxon>
        <taxon>Sordariomycetes</taxon>
        <taxon>Xylariomycetidae</taxon>
        <taxon>Xylariales</taxon>
        <taxon>Hypoxylaceae</taxon>
        <taxon>Hypoxylon</taxon>
    </lineage>
</organism>
<reference evidence="1 2" key="1">
    <citation type="journal article" date="2022" name="New Phytol.">
        <title>Ecological generalism drives hyperdiversity of secondary metabolite gene clusters in xylarialean endophytes.</title>
        <authorList>
            <person name="Franco M.E.E."/>
            <person name="Wisecaver J.H."/>
            <person name="Arnold A.E."/>
            <person name="Ju Y.M."/>
            <person name="Slot J.C."/>
            <person name="Ahrendt S."/>
            <person name="Moore L.P."/>
            <person name="Eastman K.E."/>
            <person name="Scott K."/>
            <person name="Konkel Z."/>
            <person name="Mondo S.J."/>
            <person name="Kuo A."/>
            <person name="Hayes R.D."/>
            <person name="Haridas S."/>
            <person name="Andreopoulos B."/>
            <person name="Riley R."/>
            <person name="LaButti K."/>
            <person name="Pangilinan J."/>
            <person name="Lipzen A."/>
            <person name="Amirebrahimi M."/>
            <person name="Yan J."/>
            <person name="Adam C."/>
            <person name="Keymanesh K."/>
            <person name="Ng V."/>
            <person name="Louie K."/>
            <person name="Northen T."/>
            <person name="Drula E."/>
            <person name="Henrissat B."/>
            <person name="Hsieh H.M."/>
            <person name="Youens-Clark K."/>
            <person name="Lutzoni F."/>
            <person name="Miadlikowska J."/>
            <person name="Eastwood D.C."/>
            <person name="Hamelin R.C."/>
            <person name="Grigoriev I.V."/>
            <person name="U'Ren J.M."/>
        </authorList>
    </citation>
    <scope>NUCLEOTIDE SEQUENCE [LARGE SCALE GENOMIC DNA]</scope>
    <source>
        <strain evidence="1 2">ER1909</strain>
    </source>
</reference>
<comment type="caution">
    <text evidence="1">The sequence shown here is derived from an EMBL/GenBank/DDBJ whole genome shotgun (WGS) entry which is preliminary data.</text>
</comment>
<proteinExistence type="predicted"/>